<reference evidence="2" key="2">
    <citation type="submission" date="2024-06" db="UniProtKB">
        <authorList>
            <consortium name="EnsemblMetazoa"/>
        </authorList>
    </citation>
    <scope>IDENTIFICATION</scope>
</reference>
<dbReference type="RefSeq" id="XP_003392033.1">
    <property type="nucleotide sequence ID" value="XM_003391985.1"/>
</dbReference>
<dbReference type="SUPFAM" id="SSF51197">
    <property type="entry name" value="Clavaminate synthase-like"/>
    <property type="match status" value="1"/>
</dbReference>
<dbReference type="Pfam" id="PF02373">
    <property type="entry name" value="JmjC"/>
    <property type="match status" value="1"/>
</dbReference>
<dbReference type="InterPro" id="IPR003347">
    <property type="entry name" value="JmjC_dom"/>
</dbReference>
<name>A0AAN0IJH6_AMPQE</name>
<dbReference type="GO" id="GO:0051864">
    <property type="term" value="F:histone H3K36 demethylase activity"/>
    <property type="evidence" value="ECO:0007669"/>
    <property type="project" value="TreeGrafter"/>
</dbReference>
<dbReference type="EnsemblMetazoa" id="XM_003391985.1">
    <property type="protein sequence ID" value="XP_003392033.1"/>
    <property type="gene ID" value="LOC100631846"/>
</dbReference>
<dbReference type="KEGG" id="aqu:100631846"/>
<reference evidence="3" key="1">
    <citation type="journal article" date="2010" name="Nature">
        <title>The Amphimedon queenslandica genome and the evolution of animal complexity.</title>
        <authorList>
            <person name="Srivastava M."/>
            <person name="Simakov O."/>
            <person name="Chapman J."/>
            <person name="Fahey B."/>
            <person name="Gauthier M.E."/>
            <person name="Mitros T."/>
            <person name="Richards G.S."/>
            <person name="Conaco C."/>
            <person name="Dacre M."/>
            <person name="Hellsten U."/>
            <person name="Larroux C."/>
            <person name="Putnam N.H."/>
            <person name="Stanke M."/>
            <person name="Adamska M."/>
            <person name="Darling A."/>
            <person name="Degnan S.M."/>
            <person name="Oakley T.H."/>
            <person name="Plachetzki D.C."/>
            <person name="Zhai Y."/>
            <person name="Adamski M."/>
            <person name="Calcino A."/>
            <person name="Cummins S.F."/>
            <person name="Goodstein D.M."/>
            <person name="Harris C."/>
            <person name="Jackson D.J."/>
            <person name="Leys S.P."/>
            <person name="Shu S."/>
            <person name="Woodcroft B.J."/>
            <person name="Vervoort M."/>
            <person name="Kosik K.S."/>
            <person name="Manning G."/>
            <person name="Degnan B.M."/>
            <person name="Rokhsar D.S."/>
        </authorList>
    </citation>
    <scope>NUCLEOTIDE SEQUENCE [LARGE SCALE GENOMIC DNA]</scope>
</reference>
<dbReference type="GO" id="GO:0005634">
    <property type="term" value="C:nucleus"/>
    <property type="evidence" value="ECO:0007669"/>
    <property type="project" value="TreeGrafter"/>
</dbReference>
<evidence type="ECO:0000313" key="2">
    <source>
        <dbReference type="EnsemblMetazoa" id="XP_003392033.1"/>
    </source>
</evidence>
<dbReference type="PANTHER" id="PTHR10694">
    <property type="entry name" value="LYSINE-SPECIFIC DEMETHYLASE"/>
    <property type="match status" value="1"/>
</dbReference>
<dbReference type="Proteomes" id="UP000007879">
    <property type="component" value="Unassembled WGS sequence"/>
</dbReference>
<dbReference type="GO" id="GO:0032454">
    <property type="term" value="F:histone H3K9 demethylase activity"/>
    <property type="evidence" value="ECO:0007669"/>
    <property type="project" value="TreeGrafter"/>
</dbReference>
<dbReference type="GO" id="GO:0010468">
    <property type="term" value="P:regulation of gene expression"/>
    <property type="evidence" value="ECO:0007669"/>
    <property type="project" value="TreeGrafter"/>
</dbReference>
<evidence type="ECO:0000313" key="3">
    <source>
        <dbReference type="Proteomes" id="UP000007879"/>
    </source>
</evidence>
<sequence length="154" mass="17752">YKTPKAKDNEELERKYWKNVTFNQPIYGADIPGSLYDSGVNEWNINHLGTILDTVAQEYGVSIPGVNTAYLYFGMWKTSFAWHTEDMDLYSINYLHFGEPKQWYAIPPSHGERLERLAGNLFPDSLDECSSFLRHKMSIISPSLLKQHSIPYGK</sequence>
<dbReference type="Gene3D" id="2.60.120.650">
    <property type="entry name" value="Cupin"/>
    <property type="match status" value="1"/>
</dbReference>
<proteinExistence type="predicted"/>
<protein>
    <recommendedName>
        <fullName evidence="1">JmjC domain-containing protein</fullName>
    </recommendedName>
</protein>
<dbReference type="PANTHER" id="PTHR10694:SF7">
    <property type="entry name" value="[HISTONE H3]-TRIMETHYL-L-LYSINE(9) DEMETHYLASE"/>
    <property type="match status" value="1"/>
</dbReference>
<keyword evidence="3" id="KW-1185">Reference proteome</keyword>
<dbReference type="GeneID" id="100631846"/>
<accession>A0AAN0IJH6</accession>
<evidence type="ECO:0000259" key="1">
    <source>
        <dbReference type="PROSITE" id="PS51184"/>
    </source>
</evidence>
<dbReference type="SMART" id="SM00558">
    <property type="entry name" value="JmjC"/>
    <property type="match status" value="1"/>
</dbReference>
<dbReference type="GO" id="GO:0000785">
    <property type="term" value="C:chromatin"/>
    <property type="evidence" value="ECO:0007669"/>
    <property type="project" value="TreeGrafter"/>
</dbReference>
<organism evidence="2 3">
    <name type="scientific">Amphimedon queenslandica</name>
    <name type="common">Sponge</name>
    <dbReference type="NCBI Taxonomy" id="400682"/>
    <lineage>
        <taxon>Eukaryota</taxon>
        <taxon>Metazoa</taxon>
        <taxon>Porifera</taxon>
        <taxon>Demospongiae</taxon>
        <taxon>Heteroscleromorpha</taxon>
        <taxon>Haplosclerida</taxon>
        <taxon>Niphatidae</taxon>
        <taxon>Amphimedon</taxon>
    </lineage>
</organism>
<feature type="domain" description="JmjC" evidence="1">
    <location>
        <begin position="37"/>
        <end position="154"/>
    </location>
</feature>
<dbReference type="PROSITE" id="PS51184">
    <property type="entry name" value="JMJC"/>
    <property type="match status" value="1"/>
</dbReference>
<dbReference type="AlphaFoldDB" id="A0AAN0IJH6"/>